<evidence type="ECO:0000313" key="2">
    <source>
        <dbReference type="Proteomes" id="UP000735302"/>
    </source>
</evidence>
<comment type="caution">
    <text evidence="1">The sequence shown here is derived from an EMBL/GenBank/DDBJ whole genome shotgun (WGS) entry which is preliminary data.</text>
</comment>
<dbReference type="EMBL" id="BLXT01005060">
    <property type="protein sequence ID" value="GFO19239.1"/>
    <property type="molecule type" value="Genomic_DNA"/>
</dbReference>
<organism evidence="1 2">
    <name type="scientific">Plakobranchus ocellatus</name>
    <dbReference type="NCBI Taxonomy" id="259542"/>
    <lineage>
        <taxon>Eukaryota</taxon>
        <taxon>Metazoa</taxon>
        <taxon>Spiralia</taxon>
        <taxon>Lophotrochozoa</taxon>
        <taxon>Mollusca</taxon>
        <taxon>Gastropoda</taxon>
        <taxon>Heterobranchia</taxon>
        <taxon>Euthyneura</taxon>
        <taxon>Panpulmonata</taxon>
        <taxon>Sacoglossa</taxon>
        <taxon>Placobranchoidea</taxon>
        <taxon>Plakobranchidae</taxon>
        <taxon>Plakobranchus</taxon>
    </lineage>
</organism>
<evidence type="ECO:0000313" key="1">
    <source>
        <dbReference type="EMBL" id="GFO19239.1"/>
    </source>
</evidence>
<name>A0AAV4BJZ2_9GAST</name>
<gene>
    <name evidence="1" type="ORF">PoB_004574400</name>
</gene>
<dbReference type="Proteomes" id="UP000735302">
    <property type="component" value="Unassembled WGS sequence"/>
</dbReference>
<keyword evidence="2" id="KW-1185">Reference proteome</keyword>
<protein>
    <submittedName>
        <fullName evidence="1">Uncharacterized protein</fullName>
    </submittedName>
</protein>
<dbReference type="AlphaFoldDB" id="A0AAV4BJZ2"/>
<sequence length="120" mass="13348">MPLSTHWGKNATPKLLRSFNDVRLKDTILVSHVDKVVSYSSISTIGKNATPQVAKVKQLAPSDPRDKVISYPLSQLLRLIRMLFPTSRVQACHPRFLSVRRTAISVTLDPCGSSWTYPSG</sequence>
<proteinExistence type="predicted"/>
<accession>A0AAV4BJZ2</accession>
<reference evidence="1 2" key="1">
    <citation type="journal article" date="2021" name="Elife">
        <title>Chloroplast acquisition without the gene transfer in kleptoplastic sea slugs, Plakobranchus ocellatus.</title>
        <authorList>
            <person name="Maeda T."/>
            <person name="Takahashi S."/>
            <person name="Yoshida T."/>
            <person name="Shimamura S."/>
            <person name="Takaki Y."/>
            <person name="Nagai Y."/>
            <person name="Toyoda A."/>
            <person name="Suzuki Y."/>
            <person name="Arimoto A."/>
            <person name="Ishii H."/>
            <person name="Satoh N."/>
            <person name="Nishiyama T."/>
            <person name="Hasebe M."/>
            <person name="Maruyama T."/>
            <person name="Minagawa J."/>
            <person name="Obokata J."/>
            <person name="Shigenobu S."/>
        </authorList>
    </citation>
    <scope>NUCLEOTIDE SEQUENCE [LARGE SCALE GENOMIC DNA]</scope>
</reference>